<dbReference type="STRING" id="252474.B1A74_03835"/>
<keyword evidence="4" id="KW-1185">Reference proteome</keyword>
<protein>
    <submittedName>
        <fullName evidence="3">DNA repair exonuclease</fullName>
    </submittedName>
</protein>
<dbReference type="Gene3D" id="3.60.21.10">
    <property type="match status" value="1"/>
</dbReference>
<dbReference type="PANTHER" id="PTHR30337:SF7">
    <property type="entry name" value="PHOSPHOESTERASE"/>
    <property type="match status" value="1"/>
</dbReference>
<dbReference type="SUPFAM" id="SSF56300">
    <property type="entry name" value="Metallo-dependent phosphatases"/>
    <property type="match status" value="1"/>
</dbReference>
<comment type="caution">
    <text evidence="3">The sequence shown here is derived from an EMBL/GenBank/DDBJ whole genome shotgun (WGS) entry which is preliminary data.</text>
</comment>
<feature type="domain" description="Calcineurin-like phosphoesterase" evidence="2">
    <location>
        <begin position="4"/>
        <end position="202"/>
    </location>
</feature>
<dbReference type="OrthoDB" id="9773856at2"/>
<keyword evidence="3" id="KW-0540">Nuclease</keyword>
<dbReference type="Proteomes" id="UP000189177">
    <property type="component" value="Unassembled WGS sequence"/>
</dbReference>
<reference evidence="3 4" key="1">
    <citation type="submission" date="2017-02" db="EMBL/GenBank/DDBJ databases">
        <title>Genomic diversity within the haloalkaliphilic genus Thioalkalivibrio.</title>
        <authorList>
            <person name="Ahn A.-C."/>
            <person name="Meier-Kolthoff J."/>
            <person name="Overmars L."/>
            <person name="Richter M."/>
            <person name="Woyke T."/>
            <person name="Sorokin D.Y."/>
            <person name="Muyzer G."/>
        </authorList>
    </citation>
    <scope>NUCLEOTIDE SEQUENCE [LARGE SCALE GENOMIC DNA]</scope>
    <source>
        <strain evidence="3 4">HL17</strain>
    </source>
</reference>
<accession>A0A1V3A141</accession>
<dbReference type="RefSeq" id="WP_077243813.1">
    <property type="nucleotide sequence ID" value="NZ_MUZR01000009.1"/>
</dbReference>
<name>A0A1V3A141_9GAMM</name>
<keyword evidence="1" id="KW-0378">Hydrolase</keyword>
<evidence type="ECO:0000313" key="3">
    <source>
        <dbReference type="EMBL" id="OOC10803.1"/>
    </source>
</evidence>
<dbReference type="InterPro" id="IPR004843">
    <property type="entry name" value="Calcineurin-like_PHP"/>
</dbReference>
<evidence type="ECO:0000313" key="4">
    <source>
        <dbReference type="Proteomes" id="UP000189177"/>
    </source>
</evidence>
<dbReference type="InterPro" id="IPR050535">
    <property type="entry name" value="DNA_Repair-Maintenance_Comp"/>
</dbReference>
<gene>
    <name evidence="3" type="ORF">B1A74_03835</name>
</gene>
<keyword evidence="3" id="KW-0269">Exonuclease</keyword>
<dbReference type="EMBL" id="MUZR01000009">
    <property type="protein sequence ID" value="OOC10803.1"/>
    <property type="molecule type" value="Genomic_DNA"/>
</dbReference>
<organism evidence="3 4">
    <name type="scientific">Thioalkalivibrio halophilus</name>
    <dbReference type="NCBI Taxonomy" id="252474"/>
    <lineage>
        <taxon>Bacteria</taxon>
        <taxon>Pseudomonadati</taxon>
        <taxon>Pseudomonadota</taxon>
        <taxon>Gammaproteobacteria</taxon>
        <taxon>Chromatiales</taxon>
        <taxon>Ectothiorhodospiraceae</taxon>
        <taxon>Thioalkalivibrio</taxon>
    </lineage>
</organism>
<evidence type="ECO:0000256" key="1">
    <source>
        <dbReference type="ARBA" id="ARBA00022801"/>
    </source>
</evidence>
<dbReference type="AlphaFoldDB" id="A0A1V3A141"/>
<proteinExistence type="predicted"/>
<dbReference type="InterPro" id="IPR029052">
    <property type="entry name" value="Metallo-depent_PP-like"/>
</dbReference>
<dbReference type="PANTHER" id="PTHR30337">
    <property type="entry name" value="COMPONENT OF ATP-DEPENDENT DSDNA EXONUCLEASE"/>
    <property type="match status" value="1"/>
</dbReference>
<sequence>MPVRILAVGDMHLGRRPSRLPAALADDGAKLGPAEAWERCVRLAIEQQVDAVALAGDLVEREDDFFEAYRLLLQGIRQLDQAGITVVGVAGNHDVTVLPRLADELEGFHLLGRGGTWERLTLGADEDRVTVHGWSFPSRRVTTSPLAGHDFHARGEGAAASVHLGLLHADRDARDSHYAPVSSAELAAAGLDAWLLGHIHRPDALDTLAGPGTSSAAPRYSGGYLGSVTGLHPGEHGSRGPWLITVEGDRIRSIEQQCLAPLHWARLDLDLTGLEAPEQARTRLLQGLRELEAQLDARPAPPRALGLRLRLTGKTTLAGEVAQQLEEHREESIAASPERFTFIERILADTRPPVDLDELARRQDHAGLLARRLRLLEHPVDDPDRRALLEQARERLASVATDARWRGLPEAGLDDEAVAARLADSGSRLLEHLLADPDTEARP</sequence>
<evidence type="ECO:0000259" key="2">
    <source>
        <dbReference type="Pfam" id="PF00149"/>
    </source>
</evidence>
<dbReference type="InterPro" id="IPR041796">
    <property type="entry name" value="Mre11_N"/>
</dbReference>
<dbReference type="CDD" id="cd00840">
    <property type="entry name" value="MPP_Mre11_N"/>
    <property type="match status" value="1"/>
</dbReference>
<dbReference type="Pfam" id="PF00149">
    <property type="entry name" value="Metallophos"/>
    <property type="match status" value="1"/>
</dbReference>
<dbReference type="GO" id="GO:0004527">
    <property type="term" value="F:exonuclease activity"/>
    <property type="evidence" value="ECO:0007669"/>
    <property type="project" value="UniProtKB-KW"/>
</dbReference>